<keyword evidence="7" id="KW-1278">Translocase</keyword>
<dbReference type="Gene3D" id="3.40.50.1000">
    <property type="entry name" value="HAD superfamily/HAD-like"/>
    <property type="match status" value="1"/>
</dbReference>
<evidence type="ECO:0000313" key="13">
    <source>
        <dbReference type="Proteomes" id="UP000179047"/>
    </source>
</evidence>
<dbReference type="Pfam" id="PF00702">
    <property type="entry name" value="Hydrolase"/>
    <property type="match status" value="1"/>
</dbReference>
<dbReference type="InterPro" id="IPR044492">
    <property type="entry name" value="P_typ_ATPase_HD_dom"/>
</dbReference>
<feature type="transmembrane region" description="Helical" evidence="10">
    <location>
        <begin position="653"/>
        <end position="674"/>
    </location>
</feature>
<feature type="transmembrane region" description="Helical" evidence="10">
    <location>
        <begin position="275"/>
        <end position="300"/>
    </location>
</feature>
<proteinExistence type="predicted"/>
<dbReference type="Gene3D" id="2.70.150.10">
    <property type="entry name" value="Calcium-transporting ATPase, cytoplasmic transduction domain A"/>
    <property type="match status" value="1"/>
</dbReference>
<dbReference type="FunFam" id="2.70.150.10:FF:000160">
    <property type="entry name" value="Sarcoplasmic/endoplasmic reticulum calcium ATPase 1"/>
    <property type="match status" value="1"/>
</dbReference>
<evidence type="ECO:0000256" key="2">
    <source>
        <dbReference type="ARBA" id="ARBA00022553"/>
    </source>
</evidence>
<dbReference type="InterPro" id="IPR023214">
    <property type="entry name" value="HAD_sf"/>
</dbReference>
<comment type="caution">
    <text evidence="12">The sequence shown here is derived from an EMBL/GenBank/DDBJ whole genome shotgun (WGS) entry which is preliminary data.</text>
</comment>
<feature type="transmembrane region" description="Helical" evidence="10">
    <location>
        <begin position="245"/>
        <end position="263"/>
    </location>
</feature>
<dbReference type="Pfam" id="PF00689">
    <property type="entry name" value="Cation_ATPase_C"/>
    <property type="match status" value="1"/>
</dbReference>
<dbReference type="SFLD" id="SFLDG00002">
    <property type="entry name" value="C1.7:_P-type_atpase_like"/>
    <property type="match status" value="1"/>
</dbReference>
<reference evidence="12 13" key="1">
    <citation type="journal article" date="2016" name="Nat. Commun.">
        <title>Thousands of microbial genomes shed light on interconnected biogeochemical processes in an aquifer system.</title>
        <authorList>
            <person name="Anantharaman K."/>
            <person name="Brown C.T."/>
            <person name="Hug L.A."/>
            <person name="Sharon I."/>
            <person name="Castelle C.J."/>
            <person name="Probst A.J."/>
            <person name="Thomas B.C."/>
            <person name="Singh A."/>
            <person name="Wilkins M.J."/>
            <person name="Karaoz U."/>
            <person name="Brodie E.L."/>
            <person name="Williams K.H."/>
            <person name="Hubbard S.S."/>
            <person name="Banfield J.F."/>
        </authorList>
    </citation>
    <scope>NUCLEOTIDE SEQUENCE [LARGE SCALE GENOMIC DNA]</scope>
</reference>
<name>A0A1F8GX03_9BACT</name>
<dbReference type="GO" id="GO:0012505">
    <property type="term" value="C:endomembrane system"/>
    <property type="evidence" value="ECO:0007669"/>
    <property type="project" value="UniProtKB-SubCell"/>
</dbReference>
<dbReference type="NCBIfam" id="TIGR01494">
    <property type="entry name" value="ATPase_P-type"/>
    <property type="match status" value="2"/>
</dbReference>
<evidence type="ECO:0000256" key="9">
    <source>
        <dbReference type="ARBA" id="ARBA00023136"/>
    </source>
</evidence>
<evidence type="ECO:0000256" key="4">
    <source>
        <dbReference type="ARBA" id="ARBA00022741"/>
    </source>
</evidence>
<evidence type="ECO:0000256" key="6">
    <source>
        <dbReference type="ARBA" id="ARBA00022842"/>
    </source>
</evidence>
<gene>
    <name evidence="12" type="ORF">A3A33_01320</name>
</gene>
<sequence length="857" mass="94321">MNFELEPIPWFSPGEEVLRKLQTTPNGITEEQARARLKFFGGNHFKNREKATIASLFLMQFASPLIFILIAAAVLTGLLREWIEMAVIVLAVGVNIGLGFYREYHAEHTLEKLASYIKDRSRVIRGGVEQELDSELLVPGDIIKLSYGSRVPADARILSLQNIRIDEAILTGESVPVGKVLDTVAGSTPVADRVNMAHAGTLVVEGFATAVVTATGNATEIGKIASVVLATHRVKTPIQKGVTSLSWLIFAIVSVIVGLIFLLGISRGASTIEMLILSAAVAVGAVPEALPIALTVILAIGAERIAARKGIVRKLAAAETLGSTTIIMSDKTGTLTKADMRLVEIYPVTEPDQRHILELAVYNIDVFVENPHDPEDTWKFSGRPFEVNIAKACVKRAISLKRILENKSFLRIPFNSTNKFSVAYDDSRYIVMGAPDVLLKRSTMAKDEYVRLEEWIQKTSSEGKRILAVGTFDDHGTAHITPDAVENISLQGMLVFFDPIREEVPDAIRNIESHGVRLVIVTGDLKGTAVAVARSLGWHVADDEVLSGIDIHGMNDQELRAIMSRIKIFARVTPEDKMRIGTLYRSLGETVAMTGDGVNDAPALKAMDIGVALGSGSDVAKSAADLVLLDDNFRTISMAIDEGRRILANVRKAFIYLMSNSLDEVFVIGGSLLFNLPLPISALQIIWVNLFTGSLPALAFAFDDDFDHGIHGISIKQKLLTPEVKLFTFGIGILSSLLLFMLYYMLLWLGVDLAIARSVFFVCFSSYILVIAFSFRSLYRPLFSYPVFSNMKLNIGVMVGIALLVMTMTVPFIRDIFHITPMPAQWLWFVAAWLIFNIALVEGAKWRLRYRKHSVYA</sequence>
<feature type="transmembrane region" description="Helical" evidence="10">
    <location>
        <begin position="82"/>
        <end position="101"/>
    </location>
</feature>
<dbReference type="GO" id="GO:0005524">
    <property type="term" value="F:ATP binding"/>
    <property type="evidence" value="ECO:0007669"/>
    <property type="project" value="UniProtKB-KW"/>
</dbReference>
<dbReference type="SUPFAM" id="SSF81660">
    <property type="entry name" value="Metal cation-transporting ATPase, ATP-binding domain N"/>
    <property type="match status" value="1"/>
</dbReference>
<dbReference type="Gene3D" id="1.20.1110.10">
    <property type="entry name" value="Calcium-transporting ATPase, transmembrane domain"/>
    <property type="match status" value="2"/>
</dbReference>
<evidence type="ECO:0000259" key="11">
    <source>
        <dbReference type="SMART" id="SM00831"/>
    </source>
</evidence>
<keyword evidence="9 10" id="KW-0472">Membrane</keyword>
<dbReference type="SFLD" id="SFLDS00003">
    <property type="entry name" value="Haloacid_Dehalogenase"/>
    <property type="match status" value="1"/>
</dbReference>
<feature type="transmembrane region" description="Helical" evidence="10">
    <location>
        <begin position="758"/>
        <end position="779"/>
    </location>
</feature>
<feature type="transmembrane region" description="Helical" evidence="10">
    <location>
        <begin position="53"/>
        <end position="76"/>
    </location>
</feature>
<dbReference type="STRING" id="1802701.A3A33_01320"/>
<feature type="transmembrane region" description="Helical" evidence="10">
    <location>
        <begin position="791"/>
        <end position="813"/>
    </location>
</feature>
<dbReference type="SUPFAM" id="SSF56784">
    <property type="entry name" value="HAD-like"/>
    <property type="match status" value="1"/>
</dbReference>
<feature type="domain" description="Cation-transporting P-type ATPase N-terminal" evidence="11">
    <location>
        <begin position="8"/>
        <end position="81"/>
    </location>
</feature>
<evidence type="ECO:0000256" key="8">
    <source>
        <dbReference type="ARBA" id="ARBA00022989"/>
    </source>
</evidence>
<keyword evidence="3 10" id="KW-0812">Transmembrane</keyword>
<accession>A0A1F8GX03</accession>
<keyword evidence="8 10" id="KW-1133">Transmembrane helix</keyword>
<dbReference type="EMBL" id="MGKP01000001">
    <property type="protein sequence ID" value="OGN29945.1"/>
    <property type="molecule type" value="Genomic_DNA"/>
</dbReference>
<dbReference type="PROSITE" id="PS00154">
    <property type="entry name" value="ATPASE_E1_E2"/>
    <property type="match status" value="1"/>
</dbReference>
<organism evidence="12 13">
    <name type="scientific">Candidatus Yanofskybacteria bacterium RIFCSPLOWO2_01_FULL_49_25</name>
    <dbReference type="NCBI Taxonomy" id="1802701"/>
    <lineage>
        <taxon>Bacteria</taxon>
        <taxon>Candidatus Yanofskyibacteriota</taxon>
    </lineage>
</organism>
<dbReference type="PANTHER" id="PTHR42861">
    <property type="entry name" value="CALCIUM-TRANSPORTING ATPASE"/>
    <property type="match status" value="1"/>
</dbReference>
<evidence type="ECO:0000256" key="7">
    <source>
        <dbReference type="ARBA" id="ARBA00022967"/>
    </source>
</evidence>
<feature type="transmembrane region" description="Helical" evidence="10">
    <location>
        <begin position="724"/>
        <end position="746"/>
    </location>
</feature>
<evidence type="ECO:0000256" key="5">
    <source>
        <dbReference type="ARBA" id="ARBA00022840"/>
    </source>
</evidence>
<dbReference type="GO" id="GO:0016887">
    <property type="term" value="F:ATP hydrolysis activity"/>
    <property type="evidence" value="ECO:0007669"/>
    <property type="project" value="InterPro"/>
</dbReference>
<evidence type="ECO:0000256" key="10">
    <source>
        <dbReference type="SAM" id="Phobius"/>
    </source>
</evidence>
<dbReference type="InterPro" id="IPR059000">
    <property type="entry name" value="ATPase_P-type_domA"/>
</dbReference>
<dbReference type="InterPro" id="IPR023298">
    <property type="entry name" value="ATPase_P-typ_TM_dom_sf"/>
</dbReference>
<dbReference type="PRINTS" id="PR00119">
    <property type="entry name" value="CATATPASE"/>
</dbReference>
<keyword evidence="2" id="KW-0597">Phosphoprotein</keyword>
<evidence type="ECO:0000313" key="12">
    <source>
        <dbReference type="EMBL" id="OGN29945.1"/>
    </source>
</evidence>
<dbReference type="InterPro" id="IPR018303">
    <property type="entry name" value="ATPase_P-typ_P_site"/>
</dbReference>
<dbReference type="InterPro" id="IPR008250">
    <property type="entry name" value="ATPase_P-typ_transduc_dom_A_sf"/>
</dbReference>
<dbReference type="Proteomes" id="UP000179047">
    <property type="component" value="Unassembled WGS sequence"/>
</dbReference>
<keyword evidence="6" id="KW-0460">Magnesium</keyword>
<dbReference type="Pfam" id="PF00122">
    <property type="entry name" value="E1-E2_ATPase"/>
    <property type="match status" value="1"/>
</dbReference>
<evidence type="ECO:0000256" key="3">
    <source>
        <dbReference type="ARBA" id="ARBA00022692"/>
    </source>
</evidence>
<dbReference type="PRINTS" id="PR00120">
    <property type="entry name" value="HATPASE"/>
</dbReference>
<dbReference type="AlphaFoldDB" id="A0A1F8GX03"/>
<dbReference type="SFLD" id="SFLDF00027">
    <property type="entry name" value="p-type_atpase"/>
    <property type="match status" value="1"/>
</dbReference>
<dbReference type="InterPro" id="IPR006068">
    <property type="entry name" value="ATPase_P-typ_cation-transptr_C"/>
</dbReference>
<protein>
    <recommendedName>
        <fullName evidence="11">Cation-transporting P-type ATPase N-terminal domain-containing protein</fullName>
    </recommendedName>
</protein>
<comment type="subcellular location">
    <subcellularLocation>
        <location evidence="1">Endomembrane system</location>
        <topology evidence="1">Multi-pass membrane protein</topology>
    </subcellularLocation>
</comment>
<dbReference type="InterPro" id="IPR036412">
    <property type="entry name" value="HAD-like_sf"/>
</dbReference>
<dbReference type="SUPFAM" id="SSF81665">
    <property type="entry name" value="Calcium ATPase, transmembrane domain M"/>
    <property type="match status" value="1"/>
</dbReference>
<feature type="transmembrane region" description="Helical" evidence="10">
    <location>
        <begin position="825"/>
        <end position="844"/>
    </location>
</feature>
<keyword evidence="5" id="KW-0067">ATP-binding</keyword>
<feature type="transmembrane region" description="Helical" evidence="10">
    <location>
        <begin position="680"/>
        <end position="703"/>
    </location>
</feature>
<dbReference type="SUPFAM" id="SSF81653">
    <property type="entry name" value="Calcium ATPase, transduction domain A"/>
    <property type="match status" value="1"/>
</dbReference>
<dbReference type="InterPro" id="IPR004014">
    <property type="entry name" value="ATPase_P-typ_cation-transptr_N"/>
</dbReference>
<dbReference type="InterPro" id="IPR023299">
    <property type="entry name" value="ATPase_P-typ_cyto_dom_N"/>
</dbReference>
<dbReference type="Pfam" id="PF00690">
    <property type="entry name" value="Cation_ATPase_N"/>
    <property type="match status" value="1"/>
</dbReference>
<dbReference type="Gene3D" id="3.40.1110.10">
    <property type="entry name" value="Calcium-transporting ATPase, cytoplasmic domain N"/>
    <property type="match status" value="1"/>
</dbReference>
<keyword evidence="4" id="KW-0547">Nucleotide-binding</keyword>
<dbReference type="InterPro" id="IPR001757">
    <property type="entry name" value="P_typ_ATPase"/>
</dbReference>
<evidence type="ECO:0000256" key="1">
    <source>
        <dbReference type="ARBA" id="ARBA00004127"/>
    </source>
</evidence>
<dbReference type="GO" id="GO:0016020">
    <property type="term" value="C:membrane"/>
    <property type="evidence" value="ECO:0007669"/>
    <property type="project" value="InterPro"/>
</dbReference>
<dbReference type="SMART" id="SM00831">
    <property type="entry name" value="Cation_ATPase_N"/>
    <property type="match status" value="1"/>
</dbReference>